<protein>
    <recommendedName>
        <fullName evidence="2">PrcB C-terminal domain-containing protein</fullName>
    </recommendedName>
</protein>
<sequence length="162" mass="16877">MKYLVASALFAVAVAGCATSRTETAGGAPLARQITASDHCGLTAPGLVYLRDASAVNALERLPARTMTLAALRSVDFSREHLVLVGLGQQRSGGYGVALAASEITSDTLRLTVQVRRPAPGAMVSQALTTPCAVIAVSPHGWDELEVSGEGMTTLTRQRSEL</sequence>
<proteinExistence type="predicted"/>
<keyword evidence="1" id="KW-0732">Signal</keyword>
<dbReference type="PROSITE" id="PS51257">
    <property type="entry name" value="PROKAR_LIPOPROTEIN"/>
    <property type="match status" value="1"/>
</dbReference>
<keyword evidence="4" id="KW-1185">Reference proteome</keyword>
<dbReference type="Pfam" id="PF14343">
    <property type="entry name" value="PrcB_C"/>
    <property type="match status" value="1"/>
</dbReference>
<feature type="domain" description="PrcB C-terminal" evidence="2">
    <location>
        <begin position="83"/>
        <end position="137"/>
    </location>
</feature>
<dbReference type="InterPro" id="IPR025748">
    <property type="entry name" value="PrcB_C_dom"/>
</dbReference>
<accession>A0A2G1UIL4</accession>
<dbReference type="Proteomes" id="UP000231409">
    <property type="component" value="Unassembled WGS sequence"/>
</dbReference>
<feature type="signal peptide" evidence="1">
    <location>
        <begin position="1"/>
        <end position="18"/>
    </location>
</feature>
<evidence type="ECO:0000256" key="1">
    <source>
        <dbReference type="SAM" id="SignalP"/>
    </source>
</evidence>
<dbReference type="AlphaFoldDB" id="A0A2G1UIL4"/>
<comment type="caution">
    <text evidence="3">The sequence shown here is derived from an EMBL/GenBank/DDBJ whole genome shotgun (WGS) entry which is preliminary data.</text>
</comment>
<gene>
    <name evidence="3" type="ORF">CLH61_13460</name>
</gene>
<feature type="chain" id="PRO_5013558434" description="PrcB C-terminal domain-containing protein" evidence="1">
    <location>
        <begin position="19"/>
        <end position="162"/>
    </location>
</feature>
<name>A0A2G1UIL4_9GAMM</name>
<evidence type="ECO:0000313" key="4">
    <source>
        <dbReference type="Proteomes" id="UP000231409"/>
    </source>
</evidence>
<evidence type="ECO:0000313" key="3">
    <source>
        <dbReference type="EMBL" id="PHQ14323.1"/>
    </source>
</evidence>
<dbReference type="EMBL" id="NTFH01000010">
    <property type="protein sequence ID" value="PHQ14323.1"/>
    <property type="molecule type" value="Genomic_DNA"/>
</dbReference>
<reference evidence="3 4" key="1">
    <citation type="submission" date="2017-09" db="EMBL/GenBank/DDBJ databases">
        <title>The draft genome sequences of Marinobacter sp. PWS21.</title>
        <authorList>
            <person name="Cao J."/>
        </authorList>
    </citation>
    <scope>NUCLEOTIDE SEQUENCE [LARGE SCALE GENOMIC DNA]</scope>
    <source>
        <strain evidence="3 4">PWS21</strain>
    </source>
</reference>
<evidence type="ECO:0000259" key="2">
    <source>
        <dbReference type="Pfam" id="PF14343"/>
    </source>
</evidence>
<organism evidence="3 4">
    <name type="scientific">Marinobacter profundi</name>
    <dbReference type="NCBI Taxonomy" id="2666256"/>
    <lineage>
        <taxon>Bacteria</taxon>
        <taxon>Pseudomonadati</taxon>
        <taxon>Pseudomonadota</taxon>
        <taxon>Gammaproteobacteria</taxon>
        <taxon>Pseudomonadales</taxon>
        <taxon>Marinobacteraceae</taxon>
        <taxon>Marinobacter</taxon>
    </lineage>
</organism>